<evidence type="ECO:0000256" key="1">
    <source>
        <dbReference type="SAM" id="Coils"/>
    </source>
</evidence>
<keyword evidence="1" id="KW-0175">Coiled coil</keyword>
<organism evidence="2 3">
    <name type="scientific">Parasediminibacterium paludis</name>
    <dbReference type="NCBI Taxonomy" id="908966"/>
    <lineage>
        <taxon>Bacteria</taxon>
        <taxon>Pseudomonadati</taxon>
        <taxon>Bacteroidota</taxon>
        <taxon>Chitinophagia</taxon>
        <taxon>Chitinophagales</taxon>
        <taxon>Chitinophagaceae</taxon>
        <taxon>Parasediminibacterium</taxon>
    </lineage>
</organism>
<keyword evidence="3" id="KW-1185">Reference proteome</keyword>
<feature type="coiled-coil region" evidence="1">
    <location>
        <begin position="3"/>
        <end position="37"/>
    </location>
</feature>
<dbReference type="RefSeq" id="WP_379013880.1">
    <property type="nucleotide sequence ID" value="NZ_JBHSDC010000018.1"/>
</dbReference>
<sequence>MLIELTPTEIQALQDENQRLKAEIAEMKEDVTKLKGAVITTLVEFGIVNHQLQPQKVNKFKLAKKVGGIILSAIDGESNSFLQNITETATPLIEKYKDL</sequence>
<evidence type="ECO:0000313" key="3">
    <source>
        <dbReference type="Proteomes" id="UP001595906"/>
    </source>
</evidence>
<evidence type="ECO:0000313" key="2">
    <source>
        <dbReference type="EMBL" id="MFC4232139.1"/>
    </source>
</evidence>
<name>A0ABV8PYS9_9BACT</name>
<proteinExistence type="predicted"/>
<reference evidence="3" key="1">
    <citation type="journal article" date="2019" name="Int. J. Syst. Evol. Microbiol.">
        <title>The Global Catalogue of Microorganisms (GCM) 10K type strain sequencing project: providing services to taxonomists for standard genome sequencing and annotation.</title>
        <authorList>
            <consortium name="The Broad Institute Genomics Platform"/>
            <consortium name="The Broad Institute Genome Sequencing Center for Infectious Disease"/>
            <person name="Wu L."/>
            <person name="Ma J."/>
        </authorList>
    </citation>
    <scope>NUCLEOTIDE SEQUENCE [LARGE SCALE GENOMIC DNA]</scope>
    <source>
        <strain evidence="3">CECT 8010</strain>
    </source>
</reference>
<dbReference type="Proteomes" id="UP001595906">
    <property type="component" value="Unassembled WGS sequence"/>
</dbReference>
<gene>
    <name evidence="2" type="ORF">ACFOW1_09570</name>
</gene>
<comment type="caution">
    <text evidence="2">The sequence shown here is derived from an EMBL/GenBank/DDBJ whole genome shotgun (WGS) entry which is preliminary data.</text>
</comment>
<protein>
    <submittedName>
        <fullName evidence="2">Uncharacterized protein</fullName>
    </submittedName>
</protein>
<accession>A0ABV8PYS9</accession>
<dbReference type="EMBL" id="JBHSDC010000018">
    <property type="protein sequence ID" value="MFC4232139.1"/>
    <property type="molecule type" value="Genomic_DNA"/>
</dbReference>